<dbReference type="CDD" id="cd00130">
    <property type="entry name" value="PAS"/>
    <property type="match status" value="3"/>
</dbReference>
<dbReference type="InterPro" id="IPR005467">
    <property type="entry name" value="His_kinase_dom"/>
</dbReference>
<organism evidence="18 19">
    <name type="scientific">Rhodopirellula baltica SH28</name>
    <dbReference type="NCBI Taxonomy" id="993517"/>
    <lineage>
        <taxon>Bacteria</taxon>
        <taxon>Pseudomonadati</taxon>
        <taxon>Planctomycetota</taxon>
        <taxon>Planctomycetia</taxon>
        <taxon>Pirellulales</taxon>
        <taxon>Pirellulaceae</taxon>
        <taxon>Rhodopirellula</taxon>
    </lineage>
</organism>
<feature type="modified residue" description="4-aspartylphosphate" evidence="12">
    <location>
        <position position="1045"/>
    </location>
</feature>
<dbReference type="Gene3D" id="3.40.50.2300">
    <property type="match status" value="1"/>
</dbReference>
<evidence type="ECO:0000256" key="7">
    <source>
        <dbReference type="ARBA" id="ARBA00022777"/>
    </source>
</evidence>
<dbReference type="GO" id="GO:0005524">
    <property type="term" value="F:ATP binding"/>
    <property type="evidence" value="ECO:0007669"/>
    <property type="project" value="UniProtKB-KW"/>
</dbReference>
<dbReference type="PANTHER" id="PTHR43047:SF72">
    <property type="entry name" value="OSMOSENSING HISTIDINE PROTEIN KINASE SLN1"/>
    <property type="match status" value="1"/>
</dbReference>
<evidence type="ECO:0000256" key="2">
    <source>
        <dbReference type="ARBA" id="ARBA00004370"/>
    </source>
</evidence>
<dbReference type="PRINTS" id="PR00344">
    <property type="entry name" value="BCTRLSENSOR"/>
</dbReference>
<dbReference type="AlphaFoldDB" id="K5DA27"/>
<dbReference type="PROSITE" id="PS50110">
    <property type="entry name" value="RESPONSE_REGULATORY"/>
    <property type="match status" value="1"/>
</dbReference>
<sequence length="1122" mass="125207">MTDPDSPLIVGVGASVAGQEAFRLLAEASSRIVWIADCDGKFIEDSPSWRAFTGQTIDQLASTRWLDTVHPEDQRSVAEALKDSRHDGGVSVEFRLRRHDGAFTGVQVQGVPQRQPGGSIDCWVLMSSSIDDPGTHQSKRASLSELASQPKTARQSEAAEREAHLRRVINHQLGLVGVIDRDGILVEVDDRSLEIAKVAREDVIGKHFAEAPWWTYDPRVAARVREAMQRAFAGEVVRFDVSLFAYGDDGVRIDFMIAPVINDEGEVEFLIPSGTDIRDRHRAEVELRKSERLVRTIAENSTQGLVMMDATGHVIYCNQALLDMTGFDSEEIRSAPLHDLIHHHYPDGRPYPMSECPIDRALPEDFSVRAHEDLFFRKDGSSFSVVCAASPIFEDGKPVSTVIEVRDTTVQKAHEVELKRAAARLDKSLAFAGIAAWGWDHSEQRLILDVPLRRMWGFDDEKEVTLDDFAERITPNHRDRVVASITNAMKTFSSYREEYTIDLPSGNQRWIRAIGQVVADGNGGIADFFGVTMGVTADLRRQVKARVRSELLEQLSELTDPEAIMQLATQRIRKHFSASRCYLAYIRLDAQTTEVFHESHDEHLSPIVGTHQIRDFLNDHEMREIESGKPVRIDDISQSGRSSEKVQQFADLGIAAVTQGSFEATKVLHRTLFITKDKPYRWRDDEVRFLDNLTEMVYLRIERAESQLELEQARAVAEAASQSKSAFVANMSHEIRTPMTAILGYADLVRDMIEDPQAIEHLETIRRNGDYLLEIINDILDLSKIEAGKLEVNHEKFEPARLIEDVRSIMEVRAKEGGLSLDVQYIGLLPKTIESDGKRLKQILINLVGNAIKFTQKGWVQIRVRFNKLLHIDIVDTGIGMSDEQQKRLFKPFSQGDASVTRTFGGTGLGLAISKRLTEMLGGTIIASSTEGVGSTFTVSVAVGDLADVAMVDYSHTFDADHDETSSKYADGSSGTGVNRLAGVEKPLRCHVLVVDDRHDIRFLSRALLTKAGATVDECEDGQLAVDYMTDRLNNDDCPDLILLDMQMPNLDGYETARTLRRLGYSGWIIALTADAMQGDMNECLEAGCNDYLSKPIDANRMIGLIAQFTQSNSDAVERKGN</sequence>
<reference evidence="18 19" key="1">
    <citation type="journal article" date="2013" name="Mar. Genomics">
        <title>Expression of sulfatases in Rhodopirellula baltica and the diversity of sulfatases in the genus Rhodopirellula.</title>
        <authorList>
            <person name="Wegner C.E."/>
            <person name="Richter-Heitmann T."/>
            <person name="Klindworth A."/>
            <person name="Klockow C."/>
            <person name="Richter M."/>
            <person name="Achstetter T."/>
            <person name="Glockner F.O."/>
            <person name="Harder J."/>
        </authorList>
    </citation>
    <scope>NUCLEOTIDE SEQUENCE [LARGE SCALE GENOMIC DNA]</scope>
    <source>
        <strain evidence="18 19">SH28</strain>
    </source>
</reference>
<dbReference type="InterPro" id="IPR000700">
    <property type="entry name" value="PAS-assoc_C"/>
</dbReference>
<feature type="region of interest" description="Disordered" evidence="13">
    <location>
        <begin position="133"/>
        <end position="158"/>
    </location>
</feature>
<dbReference type="NCBIfam" id="TIGR00229">
    <property type="entry name" value="sensory_box"/>
    <property type="match status" value="3"/>
</dbReference>
<dbReference type="InterPro" id="IPR013656">
    <property type="entry name" value="PAS_4"/>
</dbReference>
<dbReference type="CDD" id="cd16922">
    <property type="entry name" value="HATPase_EvgS-ArcB-TorS-like"/>
    <property type="match status" value="1"/>
</dbReference>
<dbReference type="EC" id="2.7.13.3" evidence="3"/>
<name>K5DA27_RHOBT</name>
<feature type="domain" description="PAS" evidence="16">
    <location>
        <begin position="290"/>
        <end position="365"/>
    </location>
</feature>
<accession>K5DA27</accession>
<dbReference type="InterPro" id="IPR036097">
    <property type="entry name" value="HisK_dim/P_sf"/>
</dbReference>
<feature type="domain" description="PAS" evidence="16">
    <location>
        <begin position="18"/>
        <end position="88"/>
    </location>
</feature>
<evidence type="ECO:0000259" key="15">
    <source>
        <dbReference type="PROSITE" id="PS50110"/>
    </source>
</evidence>
<dbReference type="SUPFAM" id="SSF55785">
    <property type="entry name" value="PYP-like sensor domain (PAS domain)"/>
    <property type="match status" value="4"/>
</dbReference>
<evidence type="ECO:0000256" key="3">
    <source>
        <dbReference type="ARBA" id="ARBA00012438"/>
    </source>
</evidence>
<dbReference type="GO" id="GO:0009927">
    <property type="term" value="F:histidine phosphotransfer kinase activity"/>
    <property type="evidence" value="ECO:0007669"/>
    <property type="project" value="TreeGrafter"/>
</dbReference>
<dbReference type="Pfam" id="PF02518">
    <property type="entry name" value="HATPase_c"/>
    <property type="match status" value="1"/>
</dbReference>
<dbReference type="InterPro" id="IPR036890">
    <property type="entry name" value="HATPase_C_sf"/>
</dbReference>
<keyword evidence="9" id="KW-0902">Two-component regulatory system</keyword>
<comment type="subcellular location">
    <subcellularLocation>
        <location evidence="2">Membrane</location>
    </subcellularLocation>
</comment>
<evidence type="ECO:0000256" key="8">
    <source>
        <dbReference type="ARBA" id="ARBA00022840"/>
    </source>
</evidence>
<dbReference type="GO" id="GO:0005886">
    <property type="term" value="C:plasma membrane"/>
    <property type="evidence" value="ECO:0007669"/>
    <property type="project" value="TreeGrafter"/>
</dbReference>
<protein>
    <recommendedName>
        <fullName evidence="3">histidine kinase</fullName>
        <ecNumber evidence="3">2.7.13.3</ecNumber>
    </recommendedName>
</protein>
<dbReference type="SMART" id="SM00448">
    <property type="entry name" value="REC"/>
    <property type="match status" value="1"/>
</dbReference>
<feature type="domain" description="PAS" evidence="16">
    <location>
        <begin position="161"/>
        <end position="235"/>
    </location>
</feature>
<dbReference type="FunFam" id="3.30.450.20:FF:000155">
    <property type="entry name" value="Sensor histidine kinase TodS"/>
    <property type="match status" value="1"/>
</dbReference>
<keyword evidence="5" id="KW-0808">Transferase</keyword>
<dbReference type="Gene3D" id="3.30.450.20">
    <property type="entry name" value="PAS domain"/>
    <property type="match status" value="4"/>
</dbReference>
<evidence type="ECO:0000313" key="18">
    <source>
        <dbReference type="EMBL" id="EKJ99287.1"/>
    </source>
</evidence>
<dbReference type="SUPFAM" id="SSF47384">
    <property type="entry name" value="Homodimeric domain of signal transducing histidine kinase"/>
    <property type="match status" value="1"/>
</dbReference>
<evidence type="ECO:0000256" key="11">
    <source>
        <dbReference type="ARBA" id="ARBA00023306"/>
    </source>
</evidence>
<evidence type="ECO:0000256" key="9">
    <source>
        <dbReference type="ARBA" id="ARBA00023012"/>
    </source>
</evidence>
<comment type="caution">
    <text evidence="18">The sequence shown here is derived from an EMBL/GenBank/DDBJ whole genome shotgun (WGS) entry which is preliminary data.</text>
</comment>
<dbReference type="Pfam" id="PF08447">
    <property type="entry name" value="PAS_3"/>
    <property type="match status" value="2"/>
</dbReference>
<dbReference type="InterPro" id="IPR003018">
    <property type="entry name" value="GAF"/>
</dbReference>
<dbReference type="Pfam" id="PF00072">
    <property type="entry name" value="Response_reg"/>
    <property type="match status" value="1"/>
</dbReference>
<dbReference type="PANTHER" id="PTHR43047">
    <property type="entry name" value="TWO-COMPONENT HISTIDINE PROTEIN KINASE"/>
    <property type="match status" value="1"/>
</dbReference>
<dbReference type="SMART" id="SM00091">
    <property type="entry name" value="PAS"/>
    <property type="match status" value="3"/>
</dbReference>
<feature type="domain" description="Response regulatory" evidence="15">
    <location>
        <begin position="991"/>
        <end position="1110"/>
    </location>
</feature>
<keyword evidence="4 12" id="KW-0597">Phosphoprotein</keyword>
<dbReference type="CDD" id="cd17546">
    <property type="entry name" value="REC_hyHK_CKI1_RcsC-like"/>
    <property type="match status" value="1"/>
</dbReference>
<dbReference type="Gene3D" id="1.10.287.130">
    <property type="match status" value="1"/>
</dbReference>
<dbReference type="InterPro" id="IPR004358">
    <property type="entry name" value="Sig_transdc_His_kin-like_C"/>
</dbReference>
<evidence type="ECO:0000256" key="1">
    <source>
        <dbReference type="ARBA" id="ARBA00000085"/>
    </source>
</evidence>
<dbReference type="InterPro" id="IPR001610">
    <property type="entry name" value="PAC"/>
</dbReference>
<evidence type="ECO:0000259" key="17">
    <source>
        <dbReference type="PROSITE" id="PS50113"/>
    </source>
</evidence>
<keyword evidence="6" id="KW-0547">Nucleotide-binding</keyword>
<keyword evidence="10" id="KW-0472">Membrane</keyword>
<evidence type="ECO:0000256" key="13">
    <source>
        <dbReference type="SAM" id="MobiDB-lite"/>
    </source>
</evidence>
<dbReference type="Proteomes" id="UP000007993">
    <property type="component" value="Unassembled WGS sequence"/>
</dbReference>
<feature type="domain" description="Histidine kinase" evidence="14">
    <location>
        <begin position="730"/>
        <end position="945"/>
    </location>
</feature>
<evidence type="ECO:0000259" key="14">
    <source>
        <dbReference type="PROSITE" id="PS50109"/>
    </source>
</evidence>
<gene>
    <name evidence="18" type="ORF">RBSH_05463</name>
</gene>
<dbReference type="Pfam" id="PF08448">
    <property type="entry name" value="PAS_4"/>
    <property type="match status" value="1"/>
</dbReference>
<proteinExistence type="predicted"/>
<dbReference type="InterPro" id="IPR035965">
    <property type="entry name" value="PAS-like_dom_sf"/>
</dbReference>
<dbReference type="Gene3D" id="3.30.450.40">
    <property type="match status" value="1"/>
</dbReference>
<evidence type="ECO:0000256" key="12">
    <source>
        <dbReference type="PROSITE-ProRule" id="PRU00169"/>
    </source>
</evidence>
<evidence type="ECO:0000256" key="6">
    <source>
        <dbReference type="ARBA" id="ARBA00022741"/>
    </source>
</evidence>
<dbReference type="SMART" id="SM00388">
    <property type="entry name" value="HisKA"/>
    <property type="match status" value="1"/>
</dbReference>
<dbReference type="RefSeq" id="WP_007334839.1">
    <property type="nucleotide sequence ID" value="NZ_AMCW01000152.1"/>
</dbReference>
<dbReference type="InterPro" id="IPR000014">
    <property type="entry name" value="PAS"/>
</dbReference>
<dbReference type="InterPro" id="IPR001789">
    <property type="entry name" value="Sig_transdc_resp-reg_receiver"/>
</dbReference>
<dbReference type="PROSITE" id="PS50109">
    <property type="entry name" value="HIS_KIN"/>
    <property type="match status" value="1"/>
</dbReference>
<dbReference type="InterPro" id="IPR003661">
    <property type="entry name" value="HisK_dim/P_dom"/>
</dbReference>
<dbReference type="PATRIC" id="fig|993517.3.peg.5919"/>
<evidence type="ECO:0000256" key="5">
    <source>
        <dbReference type="ARBA" id="ARBA00022679"/>
    </source>
</evidence>
<dbReference type="Gene3D" id="3.30.565.10">
    <property type="entry name" value="Histidine kinase-like ATPase, C-terminal domain"/>
    <property type="match status" value="1"/>
</dbReference>
<dbReference type="SUPFAM" id="SSF52172">
    <property type="entry name" value="CheY-like"/>
    <property type="match status" value="1"/>
</dbReference>
<keyword evidence="11" id="KW-0131">Cell cycle</keyword>
<dbReference type="SMART" id="SM00387">
    <property type="entry name" value="HATPase_c"/>
    <property type="match status" value="1"/>
</dbReference>
<dbReference type="FunFam" id="3.30.565.10:FF:000010">
    <property type="entry name" value="Sensor histidine kinase RcsC"/>
    <property type="match status" value="1"/>
</dbReference>
<evidence type="ECO:0000256" key="4">
    <source>
        <dbReference type="ARBA" id="ARBA00022553"/>
    </source>
</evidence>
<dbReference type="PROSITE" id="PS50112">
    <property type="entry name" value="PAS"/>
    <property type="match status" value="3"/>
</dbReference>
<dbReference type="PROSITE" id="PS50113">
    <property type="entry name" value="PAC"/>
    <property type="match status" value="1"/>
</dbReference>
<keyword evidence="7 18" id="KW-0418">Kinase</keyword>
<dbReference type="InterPro" id="IPR003594">
    <property type="entry name" value="HATPase_dom"/>
</dbReference>
<dbReference type="CDD" id="cd00082">
    <property type="entry name" value="HisKA"/>
    <property type="match status" value="1"/>
</dbReference>
<evidence type="ECO:0000256" key="10">
    <source>
        <dbReference type="ARBA" id="ARBA00023136"/>
    </source>
</evidence>
<dbReference type="FunFam" id="3.40.50.2300:FF:000605">
    <property type="entry name" value="Sensory transduction histidine kinase"/>
    <property type="match status" value="1"/>
</dbReference>
<evidence type="ECO:0000313" key="19">
    <source>
        <dbReference type="Proteomes" id="UP000007993"/>
    </source>
</evidence>
<feature type="domain" description="PAC" evidence="17">
    <location>
        <begin position="237"/>
        <end position="289"/>
    </location>
</feature>
<dbReference type="SMART" id="SM00086">
    <property type="entry name" value="PAC"/>
    <property type="match status" value="3"/>
</dbReference>
<dbReference type="SUPFAM" id="SSF55874">
    <property type="entry name" value="ATPase domain of HSP90 chaperone/DNA topoisomerase II/histidine kinase"/>
    <property type="match status" value="1"/>
</dbReference>
<dbReference type="Pfam" id="PF13426">
    <property type="entry name" value="PAS_9"/>
    <property type="match status" value="1"/>
</dbReference>
<dbReference type="FunFam" id="1.10.287.130:FF:000038">
    <property type="entry name" value="Sensory transduction histidine kinase"/>
    <property type="match status" value="1"/>
</dbReference>
<dbReference type="Pfam" id="PF00512">
    <property type="entry name" value="HisKA"/>
    <property type="match status" value="1"/>
</dbReference>
<keyword evidence="8" id="KW-0067">ATP-binding</keyword>
<evidence type="ECO:0000259" key="16">
    <source>
        <dbReference type="PROSITE" id="PS50112"/>
    </source>
</evidence>
<feature type="compositionally biased region" description="Polar residues" evidence="13">
    <location>
        <begin position="145"/>
        <end position="155"/>
    </location>
</feature>
<dbReference type="SUPFAM" id="SSF55781">
    <property type="entry name" value="GAF domain-like"/>
    <property type="match status" value="1"/>
</dbReference>
<dbReference type="Pfam" id="PF01590">
    <property type="entry name" value="GAF"/>
    <property type="match status" value="1"/>
</dbReference>
<dbReference type="GO" id="GO:0000155">
    <property type="term" value="F:phosphorelay sensor kinase activity"/>
    <property type="evidence" value="ECO:0007669"/>
    <property type="project" value="InterPro"/>
</dbReference>
<dbReference type="InterPro" id="IPR011006">
    <property type="entry name" value="CheY-like_superfamily"/>
</dbReference>
<dbReference type="InterPro" id="IPR029016">
    <property type="entry name" value="GAF-like_dom_sf"/>
</dbReference>
<dbReference type="InterPro" id="IPR013655">
    <property type="entry name" value="PAS_fold_3"/>
</dbReference>
<comment type="catalytic activity">
    <reaction evidence="1">
        <text>ATP + protein L-histidine = ADP + protein N-phospho-L-histidine.</text>
        <dbReference type="EC" id="2.7.13.3"/>
    </reaction>
</comment>
<dbReference type="EMBL" id="AMCW01000152">
    <property type="protein sequence ID" value="EKJ99287.1"/>
    <property type="molecule type" value="Genomic_DNA"/>
</dbReference>